<organism evidence="11 12">
    <name type="scientific">Kitasatospora nipponensis</name>
    <dbReference type="NCBI Taxonomy" id="258049"/>
    <lineage>
        <taxon>Bacteria</taxon>
        <taxon>Bacillati</taxon>
        <taxon>Actinomycetota</taxon>
        <taxon>Actinomycetes</taxon>
        <taxon>Kitasatosporales</taxon>
        <taxon>Streptomycetaceae</taxon>
        <taxon>Kitasatospora</taxon>
    </lineage>
</organism>
<evidence type="ECO:0000313" key="12">
    <source>
        <dbReference type="Proteomes" id="UP001500037"/>
    </source>
</evidence>
<evidence type="ECO:0000256" key="9">
    <source>
        <dbReference type="ARBA" id="ARBA00023136"/>
    </source>
</evidence>
<evidence type="ECO:0000256" key="7">
    <source>
        <dbReference type="ARBA" id="ARBA00022989"/>
    </source>
</evidence>
<dbReference type="RefSeq" id="WP_344442137.1">
    <property type="nucleotide sequence ID" value="NZ_BAAALF010000045.1"/>
</dbReference>
<dbReference type="InterPro" id="IPR003849">
    <property type="entry name" value="Preprotein_translocase_YajC"/>
</dbReference>
<gene>
    <name evidence="11" type="primary">yajC</name>
    <name evidence="11" type="ORF">GCM10009665_30700</name>
</gene>
<comment type="similarity">
    <text evidence="2">Belongs to the YajC family.</text>
</comment>
<evidence type="ECO:0000256" key="10">
    <source>
        <dbReference type="SAM" id="MobiDB-lite"/>
    </source>
</evidence>
<dbReference type="Pfam" id="PF02699">
    <property type="entry name" value="YajC"/>
    <property type="match status" value="1"/>
</dbReference>
<evidence type="ECO:0000256" key="1">
    <source>
        <dbReference type="ARBA" id="ARBA00004162"/>
    </source>
</evidence>
<keyword evidence="7" id="KW-1133">Transmembrane helix</keyword>
<keyword evidence="4" id="KW-1003">Cell membrane</keyword>
<dbReference type="PANTHER" id="PTHR33909:SF1">
    <property type="entry name" value="SEC TRANSLOCON ACCESSORY COMPLEX SUBUNIT YAJC"/>
    <property type="match status" value="1"/>
</dbReference>
<comment type="subcellular location">
    <subcellularLocation>
        <location evidence="1">Cell membrane</location>
        <topology evidence="1">Single-pass membrane protein</topology>
    </subcellularLocation>
</comment>
<keyword evidence="8" id="KW-0811">Translocation</keyword>
<sequence length="132" mass="14254">MITLIIPLFMVGAIVLMMRSQKKRQQQVQSMQSAMEPGSAVRTIGGLYATVKSINDSTVELEIAPGVITHFAKSAVAAVIDPQEYDEIINGRPEGDEEAELADVEPIETEDDTTHDEAVSLDKGEGDKPVGK</sequence>
<evidence type="ECO:0000256" key="3">
    <source>
        <dbReference type="ARBA" id="ARBA00022448"/>
    </source>
</evidence>
<dbReference type="EMBL" id="BAAALF010000045">
    <property type="protein sequence ID" value="GAA1238380.1"/>
    <property type="molecule type" value="Genomic_DNA"/>
</dbReference>
<feature type="compositionally biased region" description="Acidic residues" evidence="10">
    <location>
        <begin position="95"/>
        <end position="114"/>
    </location>
</feature>
<proteinExistence type="inferred from homology"/>
<keyword evidence="9" id="KW-0472">Membrane</keyword>
<dbReference type="PANTHER" id="PTHR33909">
    <property type="entry name" value="SEC TRANSLOCON ACCESSORY COMPLEX SUBUNIT YAJC"/>
    <property type="match status" value="1"/>
</dbReference>
<keyword evidence="6" id="KW-0653">Protein transport</keyword>
<keyword evidence="12" id="KW-1185">Reference proteome</keyword>
<dbReference type="SMART" id="SM01323">
    <property type="entry name" value="YajC"/>
    <property type="match status" value="1"/>
</dbReference>
<evidence type="ECO:0000256" key="2">
    <source>
        <dbReference type="ARBA" id="ARBA00006742"/>
    </source>
</evidence>
<evidence type="ECO:0000256" key="4">
    <source>
        <dbReference type="ARBA" id="ARBA00022475"/>
    </source>
</evidence>
<feature type="region of interest" description="Disordered" evidence="10">
    <location>
        <begin position="89"/>
        <end position="132"/>
    </location>
</feature>
<feature type="compositionally biased region" description="Basic and acidic residues" evidence="10">
    <location>
        <begin position="115"/>
        <end position="132"/>
    </location>
</feature>
<evidence type="ECO:0000256" key="5">
    <source>
        <dbReference type="ARBA" id="ARBA00022692"/>
    </source>
</evidence>
<reference evidence="11 12" key="1">
    <citation type="journal article" date="2019" name="Int. J. Syst. Evol. Microbiol.">
        <title>The Global Catalogue of Microorganisms (GCM) 10K type strain sequencing project: providing services to taxonomists for standard genome sequencing and annotation.</title>
        <authorList>
            <consortium name="The Broad Institute Genomics Platform"/>
            <consortium name="The Broad Institute Genome Sequencing Center for Infectious Disease"/>
            <person name="Wu L."/>
            <person name="Ma J."/>
        </authorList>
    </citation>
    <scope>NUCLEOTIDE SEQUENCE [LARGE SCALE GENOMIC DNA]</scope>
    <source>
        <strain evidence="11 12">JCM 13004</strain>
    </source>
</reference>
<keyword evidence="5" id="KW-0812">Transmembrane</keyword>
<dbReference type="Proteomes" id="UP001500037">
    <property type="component" value="Unassembled WGS sequence"/>
</dbReference>
<keyword evidence="3" id="KW-0813">Transport</keyword>
<evidence type="ECO:0000313" key="11">
    <source>
        <dbReference type="EMBL" id="GAA1238380.1"/>
    </source>
</evidence>
<evidence type="ECO:0000256" key="6">
    <source>
        <dbReference type="ARBA" id="ARBA00022927"/>
    </source>
</evidence>
<dbReference type="NCBIfam" id="TIGR00739">
    <property type="entry name" value="yajC"/>
    <property type="match status" value="1"/>
</dbReference>
<accession>A0ABN1W733</accession>
<name>A0ABN1W733_9ACTN</name>
<evidence type="ECO:0000256" key="8">
    <source>
        <dbReference type="ARBA" id="ARBA00023010"/>
    </source>
</evidence>
<comment type="caution">
    <text evidence="11">The sequence shown here is derived from an EMBL/GenBank/DDBJ whole genome shotgun (WGS) entry which is preliminary data.</text>
</comment>
<protein>
    <submittedName>
        <fullName evidence="11">Preprotein translocase subunit YajC</fullName>
    </submittedName>
</protein>